<dbReference type="Proteomes" id="UP000533724">
    <property type="component" value="Unassembled WGS sequence"/>
</dbReference>
<keyword evidence="1" id="KW-0812">Transmembrane</keyword>
<sequence length="41" mass="4466">MFVSIPQDRPHLALTFIPAMFSKHFISALRIAMLAAGPPAT</sequence>
<dbReference type="AlphaFoldDB" id="A0A7W6UM70"/>
<name>A0A7W6UM70_9HYPH</name>
<proteinExistence type="predicted"/>
<dbReference type="EMBL" id="JACIHI010000009">
    <property type="protein sequence ID" value="MBB4440773.1"/>
    <property type="molecule type" value="Genomic_DNA"/>
</dbReference>
<evidence type="ECO:0000313" key="2">
    <source>
        <dbReference type="EMBL" id="MBB4440773.1"/>
    </source>
</evidence>
<protein>
    <submittedName>
        <fullName evidence="2">Uncharacterized protein</fullName>
    </submittedName>
</protein>
<reference evidence="2 3" key="1">
    <citation type="submission" date="2020-08" db="EMBL/GenBank/DDBJ databases">
        <title>Genomic Encyclopedia of Type Strains, Phase IV (KMG-V): Genome sequencing to study the core and pangenomes of soil and plant-associated prokaryotes.</title>
        <authorList>
            <person name="Whitman W."/>
        </authorList>
    </citation>
    <scope>NUCLEOTIDE SEQUENCE [LARGE SCALE GENOMIC DNA]</scope>
    <source>
        <strain evidence="2 3">SEMIA 414</strain>
    </source>
</reference>
<comment type="caution">
    <text evidence="2">The sequence shown here is derived from an EMBL/GenBank/DDBJ whole genome shotgun (WGS) entry which is preliminary data.</text>
</comment>
<evidence type="ECO:0000313" key="3">
    <source>
        <dbReference type="Proteomes" id="UP000533724"/>
    </source>
</evidence>
<keyword evidence="1" id="KW-1133">Transmembrane helix</keyword>
<evidence type="ECO:0000256" key="1">
    <source>
        <dbReference type="SAM" id="Phobius"/>
    </source>
</evidence>
<keyword evidence="1" id="KW-0472">Membrane</keyword>
<gene>
    <name evidence="2" type="ORF">GGE15_004050</name>
</gene>
<feature type="transmembrane region" description="Helical" evidence="1">
    <location>
        <begin position="12"/>
        <end position="36"/>
    </location>
</feature>
<accession>A0A7W6UM70</accession>
<organism evidence="2 3">
    <name type="scientific">Rhizobium esperanzae</name>
    <dbReference type="NCBI Taxonomy" id="1967781"/>
    <lineage>
        <taxon>Bacteria</taxon>
        <taxon>Pseudomonadati</taxon>
        <taxon>Pseudomonadota</taxon>
        <taxon>Alphaproteobacteria</taxon>
        <taxon>Hyphomicrobiales</taxon>
        <taxon>Rhizobiaceae</taxon>
        <taxon>Rhizobium/Agrobacterium group</taxon>
        <taxon>Rhizobium</taxon>
    </lineage>
</organism>